<dbReference type="SUPFAM" id="SSF89095">
    <property type="entry name" value="GatB/YqeY motif"/>
    <property type="match status" value="1"/>
</dbReference>
<keyword evidence="2" id="KW-1185">Reference proteome</keyword>
<dbReference type="AlphaFoldDB" id="A0A2T1EBA3"/>
<dbReference type="GO" id="GO:0016740">
    <property type="term" value="F:transferase activity"/>
    <property type="evidence" value="ECO:0007669"/>
    <property type="project" value="UniProtKB-KW"/>
</dbReference>
<name>A0A2T1EBA3_9CYAN</name>
<reference evidence="2" key="1">
    <citation type="submission" date="2018-02" db="EMBL/GenBank/DDBJ databases">
        <authorList>
            <person name="Moore K."/>
            <person name="Momper L."/>
        </authorList>
    </citation>
    <scope>NUCLEOTIDE SEQUENCE [LARGE SCALE GENOMIC DNA]</scope>
    <source>
        <strain evidence="2">ULC18</strain>
    </source>
</reference>
<keyword evidence="1" id="KW-0808">Transferase</keyword>
<dbReference type="InterPro" id="IPR042184">
    <property type="entry name" value="YqeY/Aim41_N"/>
</dbReference>
<comment type="caution">
    <text evidence="1">The sequence shown here is derived from an EMBL/GenBank/DDBJ whole genome shotgun (WGS) entry which is preliminary data.</text>
</comment>
<dbReference type="Gene3D" id="1.10.10.410">
    <property type="match status" value="1"/>
</dbReference>
<evidence type="ECO:0000313" key="2">
    <source>
        <dbReference type="Proteomes" id="UP000239576"/>
    </source>
</evidence>
<sequence length="152" mass="16743">MSLKDRISEEIKTAMKAKDKVRLETVRSIKKMILEKESSVRPSGQEGLTEAQEIELLVQLAKQRRDSIAQYQQANRPDLADLEAQELVILEEYLPKQLSDDEIAAAIDQIIAQVGATAAKDMGKVMGPAMQQLKGKADGKKVQDLVKAKLGG</sequence>
<proteinExistence type="predicted"/>
<dbReference type="Proteomes" id="UP000239576">
    <property type="component" value="Unassembled WGS sequence"/>
</dbReference>
<protein>
    <submittedName>
        <fullName evidence="1">Glutamyl-tRNA amidotransferase</fullName>
    </submittedName>
</protein>
<dbReference type="Pfam" id="PF09424">
    <property type="entry name" value="YqeY"/>
    <property type="match status" value="1"/>
</dbReference>
<gene>
    <name evidence="1" type="ORF">C7B82_09730</name>
</gene>
<dbReference type="Gene3D" id="1.10.1510.10">
    <property type="entry name" value="Uncharacterised protein YqeY/AIM41 PF09424, N-terminal domain"/>
    <property type="match status" value="1"/>
</dbReference>
<dbReference type="InterPro" id="IPR019004">
    <property type="entry name" value="YqeY/Aim41"/>
</dbReference>
<dbReference type="PANTHER" id="PTHR28055">
    <property type="entry name" value="ALTERED INHERITANCE OF MITOCHONDRIA PROTEIN 41, MITOCHONDRIAL"/>
    <property type="match status" value="1"/>
</dbReference>
<dbReference type="OrthoDB" id="9794041at2"/>
<reference evidence="1 2" key="2">
    <citation type="submission" date="2018-03" db="EMBL/GenBank/DDBJ databases">
        <title>The ancient ancestry and fast evolution of plastids.</title>
        <authorList>
            <person name="Moore K.R."/>
            <person name="Magnabosco C."/>
            <person name="Momper L."/>
            <person name="Gold D.A."/>
            <person name="Bosak T."/>
            <person name="Fournier G.P."/>
        </authorList>
    </citation>
    <scope>NUCLEOTIDE SEQUENCE [LARGE SCALE GENOMIC DNA]</scope>
    <source>
        <strain evidence="1 2">ULC18</strain>
    </source>
</reference>
<accession>A0A2T1EBA3</accession>
<dbReference type="GO" id="GO:0016884">
    <property type="term" value="F:carbon-nitrogen ligase activity, with glutamine as amido-N-donor"/>
    <property type="evidence" value="ECO:0007669"/>
    <property type="project" value="InterPro"/>
</dbReference>
<dbReference type="PANTHER" id="PTHR28055:SF1">
    <property type="entry name" value="ALTERED INHERITANCE OF MITOCHONDRIA PROTEIN 41, MITOCHONDRIAL"/>
    <property type="match status" value="1"/>
</dbReference>
<dbReference type="InterPro" id="IPR023168">
    <property type="entry name" value="GatB_Yqey_C_2"/>
</dbReference>
<dbReference type="InterPro" id="IPR003789">
    <property type="entry name" value="Asn/Gln_tRNA_amidoTrase-B-like"/>
</dbReference>
<evidence type="ECO:0000313" key="1">
    <source>
        <dbReference type="EMBL" id="PSB30042.1"/>
    </source>
</evidence>
<organism evidence="1 2">
    <name type="scientific">Stenomitos frigidus ULC18</name>
    <dbReference type="NCBI Taxonomy" id="2107698"/>
    <lineage>
        <taxon>Bacteria</taxon>
        <taxon>Bacillati</taxon>
        <taxon>Cyanobacteriota</taxon>
        <taxon>Cyanophyceae</taxon>
        <taxon>Leptolyngbyales</taxon>
        <taxon>Leptolyngbyaceae</taxon>
        <taxon>Stenomitos</taxon>
    </lineage>
</organism>
<dbReference type="EMBL" id="PVWK01000056">
    <property type="protein sequence ID" value="PSB30042.1"/>
    <property type="molecule type" value="Genomic_DNA"/>
</dbReference>
<dbReference type="RefSeq" id="WP_106256107.1">
    <property type="nucleotide sequence ID" value="NZ_CAWNSW010000006.1"/>
</dbReference>